<dbReference type="InterPro" id="IPR032830">
    <property type="entry name" value="XPB/Ssl2_N"/>
</dbReference>
<dbReference type="SMART" id="SM00490">
    <property type="entry name" value="HELICc"/>
    <property type="match status" value="1"/>
</dbReference>
<dbReference type="InterPro" id="IPR014001">
    <property type="entry name" value="Helicase_ATP-bd"/>
</dbReference>
<evidence type="ECO:0000256" key="2">
    <source>
        <dbReference type="ARBA" id="ARBA00022741"/>
    </source>
</evidence>
<dbReference type="EMBL" id="BAAARW010000020">
    <property type="protein sequence ID" value="GAA2436224.1"/>
    <property type="molecule type" value="Genomic_DNA"/>
</dbReference>
<dbReference type="Pfam" id="PF04851">
    <property type="entry name" value="ResIII"/>
    <property type="match status" value="1"/>
</dbReference>
<sequence>MSDGPLIVQSDKTLLLEVDHVLADECRKEIAPFAELERAPEHIHTYRVTPLALWNARAAGHDAEQVVDTLLKFSRYPVPHALLVDVADTMARYGRLRLEKHPSHGLIMHSSDRSVLEEVLRSRKVKGMFGDRIGDDAVIVHASERGALKQSLLKIGWPAEDLAGYVDGEAHAISLVEDGWTLRSYQRDAANAFWHGGSGVVVLPCGAGKTIVGAAAMARAEATTLILVTNTVSAHQWKQELIRRTSLTEDEIGEYTGAKKEIRPVTIATYQIMTTRRKGAYTHLELFDARDWGLVVYDEVHLLPAPIFRMTADLQARRRLGLTATLVREDDREGDVFSLIGPKRYDAPWKDMESQGWIAPADCVEVRVTLTDSERLAYATAEPDERYRFCATTDTKTRLVQALVDRHRGEQTLVIGQYIDQLDELGELLDAPVIKGETRVRERERLFDAFRSGEISVLVVSKVANFSIDLPEASVAVQVSGAYGSRQEEAQRLGRLLRPKSGGQGARFYAVVARDTLDQDYAAHRQRFLAEQGYAYRIVDADAVLAGDEI</sequence>
<dbReference type="PRINTS" id="PR00851">
    <property type="entry name" value="XRODRMPGMNTB"/>
</dbReference>
<feature type="domain" description="Helicase C-terminal" evidence="11">
    <location>
        <begin position="398"/>
        <end position="550"/>
    </location>
</feature>
<dbReference type="InterPro" id="IPR006935">
    <property type="entry name" value="Helicase/UvrB_N"/>
</dbReference>
<dbReference type="Pfam" id="PF13625">
    <property type="entry name" value="Helicase_C_3"/>
    <property type="match status" value="1"/>
</dbReference>
<feature type="domain" description="Helicase ATP-binding" evidence="10">
    <location>
        <begin position="190"/>
        <end position="344"/>
    </location>
</feature>
<dbReference type="PROSITE" id="PS51192">
    <property type="entry name" value="HELICASE_ATP_BIND_1"/>
    <property type="match status" value="1"/>
</dbReference>
<keyword evidence="2" id="KW-0547">Nucleotide-binding</keyword>
<evidence type="ECO:0000256" key="5">
    <source>
        <dbReference type="ARBA" id="ARBA00022840"/>
    </source>
</evidence>
<keyword evidence="5" id="KW-0067">ATP-binding</keyword>
<dbReference type="PROSITE" id="PS51194">
    <property type="entry name" value="HELICASE_CTER"/>
    <property type="match status" value="1"/>
</dbReference>
<evidence type="ECO:0000313" key="13">
    <source>
        <dbReference type="Proteomes" id="UP001501231"/>
    </source>
</evidence>
<comment type="catalytic activity">
    <reaction evidence="9">
        <text>ATP + H2O = ADP + phosphate + H(+)</text>
        <dbReference type="Rhea" id="RHEA:13065"/>
        <dbReference type="ChEBI" id="CHEBI:15377"/>
        <dbReference type="ChEBI" id="CHEBI:15378"/>
        <dbReference type="ChEBI" id="CHEBI:30616"/>
        <dbReference type="ChEBI" id="CHEBI:43474"/>
        <dbReference type="ChEBI" id="CHEBI:456216"/>
        <dbReference type="EC" id="5.6.2.4"/>
    </reaction>
</comment>
<evidence type="ECO:0000256" key="7">
    <source>
        <dbReference type="ARBA" id="ARBA00034617"/>
    </source>
</evidence>
<evidence type="ECO:0000256" key="3">
    <source>
        <dbReference type="ARBA" id="ARBA00022801"/>
    </source>
</evidence>
<dbReference type="SMART" id="SM00487">
    <property type="entry name" value="DEXDc"/>
    <property type="match status" value="1"/>
</dbReference>
<dbReference type="InterPro" id="IPR001650">
    <property type="entry name" value="Helicase_C-like"/>
</dbReference>
<comment type="caution">
    <text evidence="12">The sequence shown here is derived from an EMBL/GenBank/DDBJ whole genome shotgun (WGS) entry which is preliminary data.</text>
</comment>
<protein>
    <recommendedName>
        <fullName evidence="8">DNA 3'-5' helicase</fullName>
        <ecNumber evidence="8">5.6.2.4</ecNumber>
    </recommendedName>
</protein>
<comment type="similarity">
    <text evidence="1">Belongs to the helicase family. RAD25/XPB subfamily.</text>
</comment>
<dbReference type="CDD" id="cd18789">
    <property type="entry name" value="SF2_C_XPB"/>
    <property type="match status" value="1"/>
</dbReference>
<dbReference type="InterPro" id="IPR050615">
    <property type="entry name" value="ATP-dep_DNA_Helicase"/>
</dbReference>
<dbReference type="NCBIfam" id="NF045503">
    <property type="entry name" value="repair_heli_XPB"/>
    <property type="match status" value="1"/>
</dbReference>
<keyword evidence="4 12" id="KW-0347">Helicase</keyword>
<evidence type="ECO:0000259" key="11">
    <source>
        <dbReference type="PROSITE" id="PS51194"/>
    </source>
</evidence>
<evidence type="ECO:0000256" key="6">
    <source>
        <dbReference type="ARBA" id="ARBA00023235"/>
    </source>
</evidence>
<keyword evidence="3" id="KW-0378">Hydrolase</keyword>
<evidence type="ECO:0000259" key="10">
    <source>
        <dbReference type="PROSITE" id="PS51192"/>
    </source>
</evidence>
<accession>A0ABN3JP74</accession>
<dbReference type="Pfam" id="PF16203">
    <property type="entry name" value="ERCC3_RAD25_C"/>
    <property type="match status" value="1"/>
</dbReference>
<dbReference type="Gene3D" id="3.40.50.300">
    <property type="entry name" value="P-loop containing nucleotide triphosphate hydrolases"/>
    <property type="match status" value="2"/>
</dbReference>
<evidence type="ECO:0000256" key="1">
    <source>
        <dbReference type="ARBA" id="ARBA00006637"/>
    </source>
</evidence>
<evidence type="ECO:0000313" key="12">
    <source>
        <dbReference type="EMBL" id="GAA2436224.1"/>
    </source>
</evidence>
<dbReference type="RefSeq" id="WP_344593238.1">
    <property type="nucleotide sequence ID" value="NZ_BAAARW010000020.1"/>
</dbReference>
<keyword evidence="6" id="KW-0413">Isomerase</keyword>
<dbReference type="PANTHER" id="PTHR11274">
    <property type="entry name" value="RAD25/XP-B DNA REPAIR HELICASE"/>
    <property type="match status" value="1"/>
</dbReference>
<comment type="catalytic activity">
    <reaction evidence="7">
        <text>Couples ATP hydrolysis with the unwinding of duplex DNA by translocating in the 3'-5' direction.</text>
        <dbReference type="EC" id="5.6.2.4"/>
    </reaction>
</comment>
<name>A0ABN3JP74_9ACTN</name>
<reference evidence="12 13" key="1">
    <citation type="journal article" date="2019" name="Int. J. Syst. Evol. Microbiol.">
        <title>The Global Catalogue of Microorganisms (GCM) 10K type strain sequencing project: providing services to taxonomists for standard genome sequencing and annotation.</title>
        <authorList>
            <consortium name="The Broad Institute Genomics Platform"/>
            <consortium name="The Broad Institute Genome Sequencing Center for Infectious Disease"/>
            <person name="Wu L."/>
            <person name="Ma J."/>
        </authorList>
    </citation>
    <scope>NUCLEOTIDE SEQUENCE [LARGE SCALE GENOMIC DNA]</scope>
    <source>
        <strain evidence="12 13">JCM 3325</strain>
    </source>
</reference>
<keyword evidence="13" id="KW-1185">Reference proteome</keyword>
<organism evidence="12 13">
    <name type="scientific">Actinomadura vinacea</name>
    <dbReference type="NCBI Taxonomy" id="115336"/>
    <lineage>
        <taxon>Bacteria</taxon>
        <taxon>Bacillati</taxon>
        <taxon>Actinomycetota</taxon>
        <taxon>Actinomycetes</taxon>
        <taxon>Streptosporangiales</taxon>
        <taxon>Thermomonosporaceae</taxon>
        <taxon>Actinomadura</taxon>
    </lineage>
</organism>
<evidence type="ECO:0000256" key="9">
    <source>
        <dbReference type="ARBA" id="ARBA00048988"/>
    </source>
</evidence>
<dbReference type="SUPFAM" id="SSF52540">
    <property type="entry name" value="P-loop containing nucleoside triphosphate hydrolases"/>
    <property type="match status" value="2"/>
</dbReference>
<proteinExistence type="inferred from homology"/>
<dbReference type="EC" id="5.6.2.4" evidence="8"/>
<evidence type="ECO:0000256" key="8">
    <source>
        <dbReference type="ARBA" id="ARBA00034808"/>
    </source>
</evidence>
<gene>
    <name evidence="12" type="ORF">GCM10010191_58830</name>
</gene>
<evidence type="ECO:0000256" key="4">
    <source>
        <dbReference type="ARBA" id="ARBA00022806"/>
    </source>
</evidence>
<dbReference type="PANTHER" id="PTHR11274:SF0">
    <property type="entry name" value="GENERAL TRANSCRIPTION AND DNA REPAIR FACTOR IIH HELICASE SUBUNIT XPB"/>
    <property type="match status" value="1"/>
</dbReference>
<dbReference type="GO" id="GO:0004386">
    <property type="term" value="F:helicase activity"/>
    <property type="evidence" value="ECO:0007669"/>
    <property type="project" value="UniProtKB-KW"/>
</dbReference>
<dbReference type="Proteomes" id="UP001501231">
    <property type="component" value="Unassembled WGS sequence"/>
</dbReference>
<dbReference type="InterPro" id="IPR027417">
    <property type="entry name" value="P-loop_NTPase"/>
</dbReference>
<dbReference type="InterPro" id="IPR032438">
    <property type="entry name" value="ERCC3_RAD25_C"/>
</dbReference>